<name>A0AAN0WAA6_HEYCO</name>
<gene>
    <name evidence="1" type="ORF">SB48_HM08orf00472</name>
</gene>
<organism evidence="1 2">
    <name type="scientific">Heyndrickxia coagulans</name>
    <name type="common">Weizmannia coagulans</name>
    <dbReference type="NCBI Taxonomy" id="1398"/>
    <lineage>
        <taxon>Bacteria</taxon>
        <taxon>Bacillati</taxon>
        <taxon>Bacillota</taxon>
        <taxon>Bacilli</taxon>
        <taxon>Bacillales</taxon>
        <taxon>Bacillaceae</taxon>
        <taxon>Heyndrickxia</taxon>
    </lineage>
</organism>
<evidence type="ECO:0000313" key="1">
    <source>
        <dbReference type="EMBL" id="AJO21101.1"/>
    </source>
</evidence>
<keyword evidence="2" id="KW-1185">Reference proteome</keyword>
<accession>A0AAN0WAA6</accession>
<sequence>MCKTFKIFSGQAVGIVDKSVDNCGFCGKTFWKARNQYTACA</sequence>
<protein>
    <submittedName>
        <fullName evidence="1">Uncharacterized protein</fullName>
    </submittedName>
</protein>
<dbReference type="EMBL" id="CP010525">
    <property type="protein sequence ID" value="AJO21101.1"/>
    <property type="molecule type" value="Genomic_DNA"/>
</dbReference>
<dbReference type="Proteomes" id="UP000032024">
    <property type="component" value="Chromosome"/>
</dbReference>
<evidence type="ECO:0000313" key="2">
    <source>
        <dbReference type="Proteomes" id="UP000032024"/>
    </source>
</evidence>
<proteinExistence type="predicted"/>
<reference evidence="2" key="1">
    <citation type="submission" date="2015-01" db="EMBL/GenBank/DDBJ databases">
        <title>Comparative genome analysis of Bacillus coagulans HM-08, Clostridium butyricum HM-68, Bacillus subtilis HM-66 and Bacillus paralicheniformis BL-09.</title>
        <authorList>
            <person name="Zhang H."/>
        </authorList>
    </citation>
    <scope>NUCLEOTIDE SEQUENCE [LARGE SCALE GENOMIC DNA]</scope>
    <source>
        <strain evidence="2">HM-08</strain>
    </source>
</reference>
<dbReference type="AlphaFoldDB" id="A0AAN0WAA6"/>